<dbReference type="InterPro" id="IPR017850">
    <property type="entry name" value="Alkaline_phosphatase_core_sf"/>
</dbReference>
<dbReference type="SUPFAM" id="SSF53649">
    <property type="entry name" value="Alkaline phosphatase-like"/>
    <property type="match status" value="1"/>
</dbReference>
<reference evidence="3 4" key="1">
    <citation type="submission" date="2007-12" db="EMBL/GenBank/DDBJ databases">
        <title>Brucella suis ATCC 23445 whole genome shotgun sequencing project.</title>
        <authorList>
            <person name="Setubal J.C."/>
            <person name="Bowns C."/>
            <person name="Boyle S."/>
            <person name="Crasta O.R."/>
            <person name="Czar M.J."/>
            <person name="Dharmanolla C."/>
            <person name="Gillespie J.J."/>
            <person name="Kenyon R.W."/>
            <person name="Lu J."/>
            <person name="Mane S."/>
            <person name="Mohapatra S."/>
            <person name="Nagrani S."/>
            <person name="Purkayastha A."/>
            <person name="Rajasimha H.K."/>
            <person name="Shallom J.M."/>
            <person name="Shallom S."/>
            <person name="Shukla M."/>
            <person name="Snyder E.E."/>
            <person name="Sobral B.W."/>
            <person name="Wattam A.R."/>
            <person name="Will R."/>
            <person name="Williams K."/>
            <person name="Yoo H."/>
            <person name="Bruce D."/>
            <person name="Detter C."/>
            <person name="Munk C."/>
            <person name="Brettin T.S."/>
        </authorList>
    </citation>
    <scope>NUCLEOTIDE SEQUENCE [LARGE SCALE GENOMIC DNA]</scope>
    <source>
        <strain evidence="4">ATCC 23445 / NCTC 10510</strain>
    </source>
</reference>
<dbReference type="EMBL" id="CP000912">
    <property type="protein sequence ID" value="ABY40335.1"/>
    <property type="molecule type" value="Genomic_DNA"/>
</dbReference>
<evidence type="ECO:0000313" key="3">
    <source>
        <dbReference type="EMBL" id="ABY40335.1"/>
    </source>
</evidence>
<dbReference type="PANTHER" id="PTHR42693:SF53">
    <property type="entry name" value="ENDO-4-O-SULFATASE"/>
    <property type="match status" value="1"/>
</dbReference>
<name>A9WXB9_BRUSI</name>
<accession>A9WXB9</accession>
<dbReference type="GO" id="GO:0004065">
    <property type="term" value="F:arylsulfatase activity"/>
    <property type="evidence" value="ECO:0007669"/>
    <property type="project" value="TreeGrafter"/>
</dbReference>
<dbReference type="InterPro" id="IPR050738">
    <property type="entry name" value="Sulfatase"/>
</dbReference>
<evidence type="ECO:0000313" key="4">
    <source>
        <dbReference type="Proteomes" id="UP000008545"/>
    </source>
</evidence>
<comment type="similarity">
    <text evidence="1">Belongs to the sulfatase family.</text>
</comment>
<keyword evidence="2" id="KW-0378">Hydrolase</keyword>
<evidence type="ECO:0008006" key="5">
    <source>
        <dbReference type="Google" id="ProtNLM"/>
    </source>
</evidence>
<gene>
    <name evidence="3" type="ordered locus">BSUIS_B1416</name>
</gene>
<dbReference type="KEGG" id="bmt:BSUIS_B1416"/>
<dbReference type="AlphaFoldDB" id="A9WXB9"/>
<protein>
    <recommendedName>
        <fullName evidence="5">Sulfatase N-terminal domain-containing protein</fullName>
    </recommendedName>
</protein>
<evidence type="ECO:0000256" key="2">
    <source>
        <dbReference type="ARBA" id="ARBA00022801"/>
    </source>
</evidence>
<dbReference type="Proteomes" id="UP000008545">
    <property type="component" value="Chromosome II"/>
</dbReference>
<evidence type="ECO:0000256" key="1">
    <source>
        <dbReference type="ARBA" id="ARBA00008779"/>
    </source>
</evidence>
<dbReference type="HOGENOM" id="CLU_119886_0_0_5"/>
<sequence>MPLIIRWPGQAPGVNHGLHYHFDWPATLIDGLGGKVPSVWDGKSFAPAMRRNENGGRDFLVLSQGAWAVQRGVRFRHQNEDWLMLRTWHDGLKDFGPVTLFNLTSDPHEQTDLSQSRPDIVAHASRMLDEWYGTMAQCSDQDVDPLMTVLREGGPYHTLGELPAYLERLRATGRGDHADALAARHPQREKEKATLR</sequence>
<organism evidence="3 4">
    <name type="scientific">Brucella suis (strain ATCC 23445 / NCTC 10510)</name>
    <dbReference type="NCBI Taxonomy" id="470137"/>
    <lineage>
        <taxon>Bacteria</taxon>
        <taxon>Pseudomonadati</taxon>
        <taxon>Pseudomonadota</taxon>
        <taxon>Alphaproteobacteria</taxon>
        <taxon>Hyphomicrobiales</taxon>
        <taxon>Brucellaceae</taxon>
        <taxon>Brucella/Ochrobactrum group</taxon>
        <taxon>Brucella</taxon>
    </lineage>
</organism>
<dbReference type="PANTHER" id="PTHR42693">
    <property type="entry name" value="ARYLSULFATASE FAMILY MEMBER"/>
    <property type="match status" value="1"/>
</dbReference>
<dbReference type="Gene3D" id="3.40.720.10">
    <property type="entry name" value="Alkaline Phosphatase, subunit A"/>
    <property type="match status" value="1"/>
</dbReference>
<proteinExistence type="inferred from homology"/>